<dbReference type="STRING" id="83401.SAMN05421742_11330"/>
<evidence type="ECO:0000256" key="5">
    <source>
        <dbReference type="ARBA" id="ARBA00022989"/>
    </source>
</evidence>
<dbReference type="RefSeq" id="WP_092621554.1">
    <property type="nucleotide sequence ID" value="NZ_FNCV01000013.1"/>
</dbReference>
<protein>
    <submittedName>
        <fullName evidence="8">Type IV secretion system protein VirD4</fullName>
    </submittedName>
</protein>
<evidence type="ECO:0000313" key="8">
    <source>
        <dbReference type="EMBL" id="SDH79870.1"/>
    </source>
</evidence>
<dbReference type="Proteomes" id="UP000217076">
    <property type="component" value="Unassembled WGS sequence"/>
</dbReference>
<proteinExistence type="inferred from homology"/>
<dbReference type="Pfam" id="PF02534">
    <property type="entry name" value="T4SS-DNA_transf"/>
    <property type="match status" value="1"/>
</dbReference>
<keyword evidence="6" id="KW-0472">Membrane</keyword>
<evidence type="ECO:0000256" key="4">
    <source>
        <dbReference type="ARBA" id="ARBA00022692"/>
    </source>
</evidence>
<feature type="compositionally biased region" description="Basic and acidic residues" evidence="7">
    <location>
        <begin position="595"/>
        <end position="605"/>
    </location>
</feature>
<dbReference type="GO" id="GO:0005886">
    <property type="term" value="C:plasma membrane"/>
    <property type="evidence" value="ECO:0007669"/>
    <property type="project" value="UniProtKB-SubCell"/>
</dbReference>
<dbReference type="InterPro" id="IPR027417">
    <property type="entry name" value="P-loop_NTPase"/>
</dbReference>
<evidence type="ECO:0000256" key="1">
    <source>
        <dbReference type="ARBA" id="ARBA00004651"/>
    </source>
</evidence>
<dbReference type="PANTHER" id="PTHR37937">
    <property type="entry name" value="CONJUGATIVE TRANSFER: DNA TRANSPORT"/>
    <property type="match status" value="1"/>
</dbReference>
<accession>A0A1G8FCK3</accession>
<comment type="similarity">
    <text evidence="2">Belongs to the VirD4/TraG family.</text>
</comment>
<evidence type="ECO:0000256" key="2">
    <source>
        <dbReference type="ARBA" id="ARBA00008806"/>
    </source>
</evidence>
<reference evidence="9" key="1">
    <citation type="submission" date="2016-10" db="EMBL/GenBank/DDBJ databases">
        <authorList>
            <person name="Varghese N."/>
            <person name="Submissions S."/>
        </authorList>
    </citation>
    <scope>NUCLEOTIDE SEQUENCE [LARGE SCALE GENOMIC DNA]</scope>
    <source>
        <strain evidence="9">930I</strain>
    </source>
</reference>
<gene>
    <name evidence="8" type="ORF">SAMN05421742_11330</name>
</gene>
<dbReference type="Gene3D" id="3.40.50.300">
    <property type="entry name" value="P-loop containing nucleotide triphosphate hydrolases"/>
    <property type="match status" value="1"/>
</dbReference>
<evidence type="ECO:0000256" key="3">
    <source>
        <dbReference type="ARBA" id="ARBA00022475"/>
    </source>
</evidence>
<organism evidence="8 9">
    <name type="scientific">Roseospirillum parvum</name>
    <dbReference type="NCBI Taxonomy" id="83401"/>
    <lineage>
        <taxon>Bacteria</taxon>
        <taxon>Pseudomonadati</taxon>
        <taxon>Pseudomonadota</taxon>
        <taxon>Alphaproteobacteria</taxon>
        <taxon>Rhodospirillales</taxon>
        <taxon>Rhodospirillaceae</taxon>
        <taxon>Roseospirillum</taxon>
    </lineage>
</organism>
<keyword evidence="9" id="KW-1185">Reference proteome</keyword>
<dbReference type="PANTHER" id="PTHR37937:SF1">
    <property type="entry name" value="CONJUGATIVE TRANSFER: DNA TRANSPORT"/>
    <property type="match status" value="1"/>
</dbReference>
<evidence type="ECO:0000256" key="6">
    <source>
        <dbReference type="ARBA" id="ARBA00023136"/>
    </source>
</evidence>
<sequence length="605" mass="65946">MSTDPTPATPWSADGLLVGWSLEAERRRLPIGFARQPEPPAVPRAMGRDDEALIVDGPDPEGLDAILYQGNGHLMTVASTGAGKGVGCIIPALLSYPGSVIVIDPKGENYAVTARRRAEMGQQVHVLDPFGVTGAADPAALNPLDLLPRGAELAEGVDDATMMAELIIQGAASTREPFWDMTAQAALTGIILYVAGHAPPNLRTPSEVRYLLSQGRRQMTSLLGEMANSPIAHVREAAGIVSGMEPKMVASVMSIAQTHSDFLKSPAVRASTGRTTIPLGELTEGRPMTIYLVLPPDRLESHGKLLRLWIGVLMRAVVRRSRPPETSTLFLIDEAAQLGSLNQLRQAITLLRGYGLQTWTFWQDLSQLKRLYPDDWETMLNNCRVLQFFGINNLQNARQVGAVSGFEDDRELVELDGDEMLLCLAGDDPVIAQKPNYLRDSPFGGQFDPNPFHMRGDEDRVTARRPRRVFQLPVSSRQRRRAEAGQAFWALARMLAPEPGGTVSENLLASLDLLGEQLLGTSQGAKVRRLWTAMAEGGADAPPDGPLARELRAAMPDEGPYSRDYLELLFNQPIDEILKGIAPLVRARNRAADPPPREDSPRRAG</sequence>
<dbReference type="OrthoDB" id="9759295at2"/>
<feature type="region of interest" description="Disordered" evidence="7">
    <location>
        <begin position="585"/>
        <end position="605"/>
    </location>
</feature>
<dbReference type="CDD" id="cd01127">
    <property type="entry name" value="TrwB_TraG_TraD_VirD4"/>
    <property type="match status" value="1"/>
</dbReference>
<keyword evidence="3" id="KW-1003">Cell membrane</keyword>
<dbReference type="SUPFAM" id="SSF52540">
    <property type="entry name" value="P-loop containing nucleoside triphosphate hydrolases"/>
    <property type="match status" value="1"/>
</dbReference>
<dbReference type="EMBL" id="FNCV01000013">
    <property type="protein sequence ID" value="SDH79870.1"/>
    <property type="molecule type" value="Genomic_DNA"/>
</dbReference>
<comment type="subcellular location">
    <subcellularLocation>
        <location evidence="1">Cell membrane</location>
        <topology evidence="1">Multi-pass membrane protein</topology>
    </subcellularLocation>
</comment>
<evidence type="ECO:0000256" key="7">
    <source>
        <dbReference type="SAM" id="MobiDB-lite"/>
    </source>
</evidence>
<keyword evidence="5" id="KW-1133">Transmembrane helix</keyword>
<keyword evidence="4" id="KW-0812">Transmembrane</keyword>
<dbReference type="InterPro" id="IPR051539">
    <property type="entry name" value="T4SS-coupling_protein"/>
</dbReference>
<evidence type="ECO:0000313" key="9">
    <source>
        <dbReference type="Proteomes" id="UP000217076"/>
    </source>
</evidence>
<dbReference type="AlphaFoldDB" id="A0A1G8FCK3"/>
<name>A0A1G8FCK3_9PROT</name>
<dbReference type="InterPro" id="IPR003688">
    <property type="entry name" value="TraG/VirD4"/>
</dbReference>